<feature type="region of interest" description="Disordered" evidence="7">
    <location>
        <begin position="757"/>
        <end position="813"/>
    </location>
</feature>
<organism evidence="10">
    <name type="scientific">Camponotus floridanus</name>
    <name type="common">Florida carpenter ant</name>
    <dbReference type="NCBI Taxonomy" id="104421"/>
    <lineage>
        <taxon>Eukaryota</taxon>
        <taxon>Metazoa</taxon>
        <taxon>Ecdysozoa</taxon>
        <taxon>Arthropoda</taxon>
        <taxon>Hexapoda</taxon>
        <taxon>Insecta</taxon>
        <taxon>Pterygota</taxon>
        <taxon>Neoptera</taxon>
        <taxon>Endopterygota</taxon>
        <taxon>Hymenoptera</taxon>
        <taxon>Apocrita</taxon>
        <taxon>Aculeata</taxon>
        <taxon>Formicoidea</taxon>
        <taxon>Formicidae</taxon>
        <taxon>Formicinae</taxon>
        <taxon>Camponotus</taxon>
    </lineage>
</organism>
<dbReference type="PANTHER" id="PTHR22881">
    <property type="entry name" value="BROMODOMAIN CONTAINING PROTEIN"/>
    <property type="match status" value="1"/>
</dbReference>
<keyword evidence="2" id="KW-0805">Transcription regulation</keyword>
<dbReference type="PROSITE" id="PS50014">
    <property type="entry name" value="BROMODOMAIN_2"/>
    <property type="match status" value="1"/>
</dbReference>
<feature type="compositionally biased region" description="Polar residues" evidence="7">
    <location>
        <begin position="757"/>
        <end position="776"/>
    </location>
</feature>
<feature type="region of interest" description="Disordered" evidence="7">
    <location>
        <begin position="321"/>
        <end position="344"/>
    </location>
</feature>
<dbReference type="OMA" id="HQGHRER"/>
<evidence type="ECO:0000313" key="9">
    <source>
        <dbReference type="EMBL" id="EFN65795.1"/>
    </source>
</evidence>
<dbReference type="AlphaFoldDB" id="E2AL99"/>
<feature type="region of interest" description="Disordered" evidence="7">
    <location>
        <begin position="1"/>
        <end position="64"/>
    </location>
</feature>
<feature type="compositionally biased region" description="Basic residues" evidence="7">
    <location>
        <begin position="86"/>
        <end position="111"/>
    </location>
</feature>
<name>E2AL99_CAMFO</name>
<feature type="compositionally biased region" description="Polar residues" evidence="7">
    <location>
        <begin position="52"/>
        <end position="64"/>
    </location>
</feature>
<evidence type="ECO:0000256" key="6">
    <source>
        <dbReference type="PROSITE-ProRule" id="PRU00035"/>
    </source>
</evidence>
<evidence type="ECO:0000313" key="10">
    <source>
        <dbReference type="Proteomes" id="UP000000311"/>
    </source>
</evidence>
<dbReference type="SMART" id="SM00297">
    <property type="entry name" value="BROMO"/>
    <property type="match status" value="1"/>
</dbReference>
<keyword evidence="4" id="KW-0804">Transcription</keyword>
<dbReference type="InterPro" id="IPR021900">
    <property type="entry name" value="DUF3512"/>
</dbReference>
<comment type="subcellular location">
    <subcellularLocation>
        <location evidence="1">Nucleus</location>
    </subcellularLocation>
</comment>
<evidence type="ECO:0000256" key="2">
    <source>
        <dbReference type="ARBA" id="ARBA00023015"/>
    </source>
</evidence>
<evidence type="ECO:0000256" key="7">
    <source>
        <dbReference type="SAM" id="MobiDB-lite"/>
    </source>
</evidence>
<feature type="region of interest" description="Disordered" evidence="7">
    <location>
        <begin position="83"/>
        <end position="162"/>
    </location>
</feature>
<dbReference type="InterPro" id="IPR036427">
    <property type="entry name" value="Bromodomain-like_sf"/>
</dbReference>
<dbReference type="STRING" id="104421.E2AL99"/>
<evidence type="ECO:0000256" key="4">
    <source>
        <dbReference type="ARBA" id="ARBA00023163"/>
    </source>
</evidence>
<dbReference type="GO" id="GO:0006357">
    <property type="term" value="P:regulation of transcription by RNA polymerase II"/>
    <property type="evidence" value="ECO:0007669"/>
    <property type="project" value="TreeGrafter"/>
</dbReference>
<dbReference type="EMBL" id="GL440553">
    <property type="protein sequence ID" value="EFN65795.1"/>
    <property type="molecule type" value="Genomic_DNA"/>
</dbReference>
<dbReference type="InterPro" id="IPR001487">
    <property type="entry name" value="Bromodomain"/>
</dbReference>
<gene>
    <name evidence="9" type="ORF">EAG_08658</name>
</gene>
<dbReference type="InterPro" id="IPR051831">
    <property type="entry name" value="Bromodomain_contain_prot"/>
</dbReference>
<reference evidence="9 10" key="1">
    <citation type="journal article" date="2010" name="Science">
        <title>Genomic comparison of the ants Camponotus floridanus and Harpegnathos saltator.</title>
        <authorList>
            <person name="Bonasio R."/>
            <person name="Zhang G."/>
            <person name="Ye C."/>
            <person name="Mutti N.S."/>
            <person name="Fang X."/>
            <person name="Qin N."/>
            <person name="Donahue G."/>
            <person name="Yang P."/>
            <person name="Li Q."/>
            <person name="Li C."/>
            <person name="Zhang P."/>
            <person name="Huang Z."/>
            <person name="Berger S.L."/>
            <person name="Reinberg D."/>
            <person name="Wang J."/>
            <person name="Liebig J."/>
        </authorList>
    </citation>
    <scope>NUCLEOTIDE SEQUENCE [LARGE SCALE GENOMIC DNA]</scope>
    <source>
        <strain evidence="10">C129</strain>
    </source>
</reference>
<dbReference type="SUPFAM" id="SSF47370">
    <property type="entry name" value="Bromodomain"/>
    <property type="match status" value="1"/>
</dbReference>
<evidence type="ECO:0000259" key="8">
    <source>
        <dbReference type="PROSITE" id="PS50014"/>
    </source>
</evidence>
<accession>E2AL99</accession>
<keyword evidence="5" id="KW-0539">Nucleus</keyword>
<proteinExistence type="predicted"/>
<protein>
    <submittedName>
        <fullName evidence="9">Bromodomain-containing protein 7</fullName>
    </submittedName>
</protein>
<sequence>MRREQREVSRERQESTRIAQHEGQYTTTDKPPSLKLILKVGGSTGTPEHGSESPSQATMLSQHYQQQLGLNYSVSQGDTEYDRYVGHKKLKKKKKKKDKRHKHHHKDKKRRREESSQESVGDADENLAEPIPKKTCTNHNQLLPLRPPPSGELRVGVSSISSLSPHREPRTCVLRKIAERTPLQRLLEHLLRSMEKRDPQQFFAWPVTDSIAPGYSQIITNPMDFSTIKQKIDDNNYQNLQEFVDDFKLMCDNAMTYNHSDTIYYKAAKKLLHVGLKMVTPEKLRQLRPVLMYMNDITKEELGFELGVEDPNNLDAPVTEEQIEREREQEERNEEAEELRKENQRKMRLASLGKFEAIPDDLTPEEILKQARGAAKTAMEKLSLKRANSKMGFLRQKKDGTTSLQIIVPGDGIIPGTNQRPVSLGQLIGKLNHGTGALAGFREDRRNMSKPVKPLYYGAFGSYAPSYDSTFSNLTKEETDLVYQTYGDETAVQYAESILDFAKDCDYTLTMVDDLLDILTGGDHRKTKKFIEEKRKLREEEEKIKNILEKPIQDMNRNISTMDKVKVDIEQLKTLTEFGIDINFLDTLEEDFKYSEERAVLQSRLDDTSQMLNRLKQVQHERLSAPPPAHLSNVSKAGEAEVMLAEKITDNLTDIAKKLPPSGIAPVDGLRRAMGIAPLGGPEPMEVEPITHNPTIVADTSLLPPNANNGNNQVLSNLLPTSPIQNTNLLSPTGQQNQNMSIVGANQPPPPSIQMQMGMTHSSQTPPSLLSATEPSGVTDLESELREFLESDPTLGHSPLHDDKTLEDILSES</sequence>
<evidence type="ECO:0000256" key="5">
    <source>
        <dbReference type="ARBA" id="ARBA00023242"/>
    </source>
</evidence>
<keyword evidence="3 6" id="KW-0103">Bromodomain</keyword>
<dbReference type="OrthoDB" id="21648at2759"/>
<dbReference type="Proteomes" id="UP000000311">
    <property type="component" value="Unassembled WGS sequence"/>
</dbReference>
<dbReference type="GO" id="GO:0005634">
    <property type="term" value="C:nucleus"/>
    <property type="evidence" value="ECO:0007669"/>
    <property type="project" value="UniProtKB-SubCell"/>
</dbReference>
<evidence type="ECO:0000256" key="1">
    <source>
        <dbReference type="ARBA" id="ARBA00004123"/>
    </source>
</evidence>
<dbReference type="Pfam" id="PF12024">
    <property type="entry name" value="DUF3512"/>
    <property type="match status" value="1"/>
</dbReference>
<keyword evidence="10" id="KW-1185">Reference proteome</keyword>
<dbReference type="Pfam" id="PF00439">
    <property type="entry name" value="Bromodomain"/>
    <property type="match status" value="1"/>
</dbReference>
<dbReference type="FunCoup" id="E2AL99">
    <property type="interactions" value="2136"/>
</dbReference>
<dbReference type="PANTHER" id="PTHR22881:SF27">
    <property type="entry name" value="BROMODOMAIN CONTAINING 7_9"/>
    <property type="match status" value="1"/>
</dbReference>
<evidence type="ECO:0000256" key="3">
    <source>
        <dbReference type="ARBA" id="ARBA00023117"/>
    </source>
</evidence>
<feature type="domain" description="Bromo" evidence="8">
    <location>
        <begin position="195"/>
        <end position="265"/>
    </location>
</feature>
<dbReference type="InParanoid" id="E2AL99"/>
<dbReference type="PRINTS" id="PR00503">
    <property type="entry name" value="BROMODOMAIN"/>
</dbReference>
<dbReference type="Gene3D" id="1.20.920.10">
    <property type="entry name" value="Bromodomain-like"/>
    <property type="match status" value="1"/>
</dbReference>
<dbReference type="CDD" id="cd05513">
    <property type="entry name" value="Bromo_brd7_like"/>
    <property type="match status" value="1"/>
</dbReference>
<feature type="compositionally biased region" description="Basic and acidic residues" evidence="7">
    <location>
        <begin position="1"/>
        <end position="15"/>
    </location>
</feature>